<reference evidence="1 2" key="1">
    <citation type="journal article" date="2024" name="G3 (Bethesda)">
        <title>Genome assembly of Hibiscus sabdariffa L. provides insights into metabolisms of medicinal natural products.</title>
        <authorList>
            <person name="Kim T."/>
        </authorList>
    </citation>
    <scope>NUCLEOTIDE SEQUENCE [LARGE SCALE GENOMIC DNA]</scope>
    <source>
        <strain evidence="1">TK-2024</strain>
        <tissue evidence="1">Old leaves</tissue>
    </source>
</reference>
<proteinExistence type="predicted"/>
<evidence type="ECO:0000313" key="2">
    <source>
        <dbReference type="Proteomes" id="UP001396334"/>
    </source>
</evidence>
<gene>
    <name evidence="1" type="ORF">V6N11_010461</name>
</gene>
<sequence>MPLVLDEVTYSGMNEGAVREEGTPREVISEVRLQEKNDMVRWWGNDLWEGSPIVSLPPAPVLNTCMDLVNVLIVEEVLEEWRCDIIADYAPYAIELLVSLSRDAILSLFVESDSAGVVTVRGHISLVG</sequence>
<evidence type="ECO:0000313" key="1">
    <source>
        <dbReference type="EMBL" id="KAK9020437.1"/>
    </source>
</evidence>
<accession>A0ABR2S684</accession>
<dbReference type="Proteomes" id="UP001396334">
    <property type="component" value="Unassembled WGS sequence"/>
</dbReference>
<name>A0ABR2S684_9ROSI</name>
<comment type="caution">
    <text evidence="1">The sequence shown here is derived from an EMBL/GenBank/DDBJ whole genome shotgun (WGS) entry which is preliminary data.</text>
</comment>
<organism evidence="1 2">
    <name type="scientific">Hibiscus sabdariffa</name>
    <name type="common">roselle</name>
    <dbReference type="NCBI Taxonomy" id="183260"/>
    <lineage>
        <taxon>Eukaryota</taxon>
        <taxon>Viridiplantae</taxon>
        <taxon>Streptophyta</taxon>
        <taxon>Embryophyta</taxon>
        <taxon>Tracheophyta</taxon>
        <taxon>Spermatophyta</taxon>
        <taxon>Magnoliopsida</taxon>
        <taxon>eudicotyledons</taxon>
        <taxon>Gunneridae</taxon>
        <taxon>Pentapetalae</taxon>
        <taxon>rosids</taxon>
        <taxon>malvids</taxon>
        <taxon>Malvales</taxon>
        <taxon>Malvaceae</taxon>
        <taxon>Malvoideae</taxon>
        <taxon>Hibiscus</taxon>
    </lineage>
</organism>
<dbReference type="EMBL" id="JBBPBN010000016">
    <property type="protein sequence ID" value="KAK9020437.1"/>
    <property type="molecule type" value="Genomic_DNA"/>
</dbReference>
<protein>
    <submittedName>
        <fullName evidence="1">Uncharacterized protein</fullName>
    </submittedName>
</protein>
<keyword evidence="2" id="KW-1185">Reference proteome</keyword>